<proteinExistence type="predicted"/>
<name>A0ABQ0WEL7_9GAMM</name>
<sequence length="81" mass="8638">MAQACASRENPGITTIPTSRVSAGEREVMEASDMGNSLTNHGDPPPFYARKVPEIRDDLPVKATQEMDGPATSDGSSGNRY</sequence>
<protein>
    <submittedName>
        <fullName evidence="2">Uncharacterized protein</fullName>
    </submittedName>
</protein>
<accession>A0ABQ0WEL7</accession>
<evidence type="ECO:0000256" key="1">
    <source>
        <dbReference type="SAM" id="MobiDB-lite"/>
    </source>
</evidence>
<gene>
    <name evidence="2" type="ORF">HCU01_20590</name>
</gene>
<evidence type="ECO:0000313" key="2">
    <source>
        <dbReference type="EMBL" id="GEN24110.1"/>
    </source>
</evidence>
<reference evidence="2 3" key="1">
    <citation type="submission" date="2019-07" db="EMBL/GenBank/DDBJ databases">
        <title>Whole genome shotgun sequence of Halomonas cupida NBRC 102219.</title>
        <authorList>
            <person name="Hosoyama A."/>
            <person name="Uohara A."/>
            <person name="Ohji S."/>
            <person name="Ichikawa N."/>
        </authorList>
    </citation>
    <scope>NUCLEOTIDE SEQUENCE [LARGE SCALE GENOMIC DNA]</scope>
    <source>
        <strain evidence="2 3">NBRC 102219</strain>
    </source>
</reference>
<feature type="region of interest" description="Disordered" evidence="1">
    <location>
        <begin position="60"/>
        <end position="81"/>
    </location>
</feature>
<organism evidence="2 3">
    <name type="scientific">Halomonas cupida</name>
    <dbReference type="NCBI Taxonomy" id="44933"/>
    <lineage>
        <taxon>Bacteria</taxon>
        <taxon>Pseudomonadati</taxon>
        <taxon>Pseudomonadota</taxon>
        <taxon>Gammaproteobacteria</taxon>
        <taxon>Oceanospirillales</taxon>
        <taxon>Halomonadaceae</taxon>
        <taxon>Halomonas</taxon>
    </lineage>
</organism>
<dbReference type="EMBL" id="BJXU01000075">
    <property type="protein sequence ID" value="GEN24110.1"/>
    <property type="molecule type" value="Genomic_DNA"/>
</dbReference>
<comment type="caution">
    <text evidence="2">The sequence shown here is derived from an EMBL/GenBank/DDBJ whole genome shotgun (WGS) entry which is preliminary data.</text>
</comment>
<evidence type="ECO:0000313" key="3">
    <source>
        <dbReference type="Proteomes" id="UP000321726"/>
    </source>
</evidence>
<keyword evidence="3" id="KW-1185">Reference proteome</keyword>
<feature type="region of interest" description="Disordered" evidence="1">
    <location>
        <begin position="1"/>
        <end position="20"/>
    </location>
</feature>
<dbReference type="Proteomes" id="UP000321726">
    <property type="component" value="Unassembled WGS sequence"/>
</dbReference>